<dbReference type="STRING" id="983967.A0A1E4SY00"/>
<dbReference type="InterPro" id="IPR057454">
    <property type="entry name" value="Bud3_C"/>
</dbReference>
<keyword evidence="1" id="KW-0175">Coiled coil</keyword>
<feature type="domain" description="Bud3 N-terminal" evidence="3">
    <location>
        <begin position="56"/>
        <end position="226"/>
    </location>
</feature>
<feature type="region of interest" description="Disordered" evidence="2">
    <location>
        <begin position="815"/>
        <end position="896"/>
    </location>
</feature>
<feature type="compositionally biased region" description="Polar residues" evidence="2">
    <location>
        <begin position="842"/>
        <end position="853"/>
    </location>
</feature>
<evidence type="ECO:0000259" key="4">
    <source>
        <dbReference type="Pfam" id="PF25351"/>
    </source>
</evidence>
<protein>
    <submittedName>
        <fullName evidence="5">Uncharacterized protein</fullName>
    </submittedName>
</protein>
<evidence type="ECO:0000256" key="2">
    <source>
        <dbReference type="SAM" id="MobiDB-lite"/>
    </source>
</evidence>
<feature type="compositionally biased region" description="Low complexity" evidence="2">
    <location>
        <begin position="883"/>
        <end position="892"/>
    </location>
</feature>
<name>A0A1E4SY00_9ASCO</name>
<reference evidence="6" key="1">
    <citation type="submission" date="2016-04" db="EMBL/GenBank/DDBJ databases">
        <title>Comparative genomics of biotechnologically important yeasts.</title>
        <authorList>
            <consortium name="DOE Joint Genome Institute"/>
            <person name="Riley R."/>
            <person name="Haridas S."/>
            <person name="Wolfe K.H."/>
            <person name="Lopes M.R."/>
            <person name="Hittinger C.T."/>
            <person name="Goker M."/>
            <person name="Salamov A."/>
            <person name="Wisecaver J."/>
            <person name="Long T.M."/>
            <person name="Aerts A.L."/>
            <person name="Barry K."/>
            <person name="Choi C."/>
            <person name="Clum A."/>
            <person name="Coughlan A.Y."/>
            <person name="Deshpande S."/>
            <person name="Douglass A.P."/>
            <person name="Hanson S.J."/>
            <person name="Klenk H.-P."/>
            <person name="Labutti K."/>
            <person name="Lapidus A."/>
            <person name="Lindquist E."/>
            <person name="Lipzen A."/>
            <person name="Meier-Kolthoff J.P."/>
            <person name="Ohm R.A."/>
            <person name="Otillar R.P."/>
            <person name="Pangilinan J."/>
            <person name="Peng Y."/>
            <person name="Rokas A."/>
            <person name="Rosa C.A."/>
            <person name="Scheuner C."/>
            <person name="Sibirny A.A."/>
            <person name="Slot J.C."/>
            <person name="Stielow J.B."/>
            <person name="Sun H."/>
            <person name="Kurtzman C.P."/>
            <person name="Blackwell M."/>
            <person name="Grigoriev I.V."/>
            <person name="Jeffries T.W."/>
        </authorList>
    </citation>
    <scope>NUCLEOTIDE SEQUENCE [LARGE SCALE GENOMIC DNA]</scope>
    <source>
        <strain evidence="6">NRRL YB-2248</strain>
    </source>
</reference>
<feature type="compositionally biased region" description="Basic residues" evidence="2">
    <location>
        <begin position="855"/>
        <end position="865"/>
    </location>
</feature>
<keyword evidence="6" id="KW-1185">Reference proteome</keyword>
<proteinExistence type="predicted"/>
<evidence type="ECO:0000313" key="6">
    <source>
        <dbReference type="Proteomes" id="UP000094801"/>
    </source>
</evidence>
<feature type="coiled-coil region" evidence="1">
    <location>
        <begin position="777"/>
        <end position="804"/>
    </location>
</feature>
<dbReference type="Pfam" id="PF12015">
    <property type="entry name" value="Bud3_N"/>
    <property type="match status" value="1"/>
</dbReference>
<organism evidence="5 6">
    <name type="scientific">[Candida] arabinofermentans NRRL YB-2248</name>
    <dbReference type="NCBI Taxonomy" id="983967"/>
    <lineage>
        <taxon>Eukaryota</taxon>
        <taxon>Fungi</taxon>
        <taxon>Dikarya</taxon>
        <taxon>Ascomycota</taxon>
        <taxon>Saccharomycotina</taxon>
        <taxon>Pichiomycetes</taxon>
        <taxon>Pichiales</taxon>
        <taxon>Pichiaceae</taxon>
        <taxon>Ogataea</taxon>
        <taxon>Ogataea/Candida clade</taxon>
    </lineage>
</organism>
<feature type="domain" description="Bud3 C-terminal PH" evidence="4">
    <location>
        <begin position="480"/>
        <end position="651"/>
    </location>
</feature>
<dbReference type="OrthoDB" id="4066896at2759"/>
<feature type="compositionally biased region" description="Polar residues" evidence="2">
    <location>
        <begin position="821"/>
        <end position="833"/>
    </location>
</feature>
<evidence type="ECO:0000313" key="5">
    <source>
        <dbReference type="EMBL" id="ODV84356.1"/>
    </source>
</evidence>
<sequence length="1551" mass="173583">MLSKDCTTLDRQHHPTPVSSHAGPKKTNKPIRKTSYYSSFNNTTTMKKSNSQYLNDVLYNSSSPDTNEAFWKSLIGTAAYYRGSDPLFGEVLTMIYENPSTSKLCSLTISKHGQTIVDSMSLHKDSKYYPAINNLSKNLKDSNVRKALAVSNLRTFASLDSTTKQLLYQNSRLSKTFDWDETIAGELASRMHLIDSQKPEQIGDYLLSLGYTQPHKTINSYVADVIYSNDQDDERIADANNELAFLLGEQMDNLFDPLTEYSPEPTEKAYRPPSEPSDYQSIDDDILVKSVCNELVKVQTNFTVLLVQFLQKFLIPLRVQVLEGKIKNLTTARLNQIFPPTIDEVTRINCIFLDMLQLASPYGSFELLKACGTTIPYFYKAQMRHEAATKNFQSNFEGFLMDLKQSGFDNDMVYDKRTIESIIHSSLNLPKLQMVLNRLMETKKWPEHMKVPVEEYYQSCVKTVMAFGTDKLKPYNHRIFTPTGKILTELASDWPAELQYGWLTRRVVAIFDVQDMLSESIKNNGAIIIFSDHVLFLDIVDDHYYANLLNDKEKAGEIIHKPSIADILMHSLVNEVPFSNLPMMKVSKWSSIDKITAQHYNHSDSSYVQFLDDTSIGVYKIDKFSGHYVIEILNKAKILNKSQPFHLFRSSSSAASVYYTAHELSSYKMEDVRSSFAIFLNMPFDIELLNLYNLFGMITVSLADDDNRNVKVEGISRNIEKIHYVIPKDSLTVSLLSQIIEMMSDCFTYANPQLNTLLMSRAQELLDRALKVLNFTESKKAKELESIKKRIKSATNEQKAKEDLVIAKSTSRGSSLDLLTENGNNRVSSTKITRANDHGTPRQANELTTSGATTKKAKPKSKQRFFSRLFTSEHKRQTKTRKAAASTSNSKSASKKRLSQLFLSGEHPIQKPVIDVERPVSRYSLTKEQDEKPTKPSEYALTPEFQVLSVNLSEAAKLQSRSSTMADITNTSHFTDATKTTEVSNSSSSIFVNQSFAFPNTSAAQYKVSAIEQGSSPSKDISVNNNDTRSGVKDAGFGEIADCKSSEVESIVHPEAEISSEMLYQELDPSPVPAPAPLKRTRNPLLPLPEHEIPSAHEQTRIKSQSAVECYVQQLRQARAIHERQLKKNGISSVNELPVGPLDYRGLMYSPSTVSRLNNLNKQMISKGISEDEEEEKENNNSTGNWVKFTSRENSLKAGLSSLQTNLPRLPPLHETINSKTAKQHPASSYRSLTLPEATSLPENITKNGKEESCNLNDIPALKEALYTSEVDSPISTQSNEEFFTPMMFPGEKFQSAPQDLRSSSNETLDILADINITDDSFTVTLPGLQKDSNLTPSLKSSCESRSKNELSDRANEASNLFAANRYPSSTFSLKPPVAVFPINTSLENPALSSINFGDDEDDYSGFDLDTTTNLTERNMGDQTSLCSALNDLRDTTAGEALLNVMSGRQNNSKRLFSNSTVSSFGASGLVNDTSYAYLAGFLDGDITIGAIREHEPVVKRNEEIDYDALYARGIKDSSVGYLAGFIGSGRTEYDLHALTKEEQNRAGRES</sequence>
<feature type="region of interest" description="Disordered" evidence="2">
    <location>
        <begin position="1"/>
        <end position="32"/>
    </location>
</feature>
<evidence type="ECO:0000256" key="1">
    <source>
        <dbReference type="SAM" id="Coils"/>
    </source>
</evidence>
<dbReference type="Pfam" id="PF25351">
    <property type="entry name" value="PH_BUD3_C"/>
    <property type="match status" value="1"/>
</dbReference>
<accession>A0A1E4SY00</accession>
<gene>
    <name evidence="5" type="ORF">CANARDRAFT_29230</name>
</gene>
<dbReference type="Proteomes" id="UP000094801">
    <property type="component" value="Unassembled WGS sequence"/>
</dbReference>
<feature type="compositionally biased region" description="Basic residues" evidence="2">
    <location>
        <begin position="23"/>
        <end position="32"/>
    </location>
</feature>
<dbReference type="InterPro" id="IPR021895">
    <property type="entry name" value="Bud3_N"/>
</dbReference>
<dbReference type="EMBL" id="KV453857">
    <property type="protein sequence ID" value="ODV84356.1"/>
    <property type="molecule type" value="Genomic_DNA"/>
</dbReference>
<evidence type="ECO:0000259" key="3">
    <source>
        <dbReference type="Pfam" id="PF12015"/>
    </source>
</evidence>